<sequence>MATFGKATFNFARYAAARPTYPRQLFDFVFKYHERARGAKWDLAVDLGCGTGQATVELTPFKRVMGVDPSAGMLEKARGYAAQAGVSGETQIEFVQSAAEDLPFLPDGSTDLIIAAQAAHWFDWAKAWPEVARVLRKHGSAAFWGYSEFRLSNFPNLTPLISDYVNGKDPEASLGPHWQQPGRSILDSHLLHVPRATDILPDKFTDWEHVFFTGTHYPDLPEAQTQPVILRKRMTWDDLHAYFRTFSSLHTFLERNSHERDRADGDIADRFLAQLKRETGEPEHIDIEWPMAIMMVRRT</sequence>
<reference evidence="1" key="2">
    <citation type="journal article" date="2022" name="New Phytol.">
        <title>Evolutionary transition to the ectomycorrhizal habit in the genomes of a hyperdiverse lineage of mushroom-forming fungi.</title>
        <authorList>
            <person name="Looney B."/>
            <person name="Miyauchi S."/>
            <person name="Morin E."/>
            <person name="Drula E."/>
            <person name="Courty P.E."/>
            <person name="Kohler A."/>
            <person name="Kuo A."/>
            <person name="LaButti K."/>
            <person name="Pangilinan J."/>
            <person name="Lipzen A."/>
            <person name="Riley R."/>
            <person name="Andreopoulos W."/>
            <person name="He G."/>
            <person name="Johnson J."/>
            <person name="Nolan M."/>
            <person name="Tritt A."/>
            <person name="Barry K.W."/>
            <person name="Grigoriev I.V."/>
            <person name="Nagy L.G."/>
            <person name="Hibbett D."/>
            <person name="Henrissat B."/>
            <person name="Matheny P.B."/>
            <person name="Labbe J."/>
            <person name="Martin F.M."/>
        </authorList>
    </citation>
    <scope>NUCLEOTIDE SEQUENCE</scope>
    <source>
        <strain evidence="1">EC-137</strain>
    </source>
</reference>
<keyword evidence="1" id="KW-0489">Methyltransferase</keyword>
<evidence type="ECO:0000313" key="2">
    <source>
        <dbReference type="Proteomes" id="UP000814128"/>
    </source>
</evidence>
<keyword evidence="2" id="KW-1185">Reference proteome</keyword>
<name>A0ACB8QBK8_9AGAM</name>
<dbReference type="EMBL" id="MU273690">
    <property type="protein sequence ID" value="KAI0029224.1"/>
    <property type="molecule type" value="Genomic_DNA"/>
</dbReference>
<keyword evidence="1" id="KW-0808">Transferase</keyword>
<organism evidence="1 2">
    <name type="scientific">Vararia minispora EC-137</name>
    <dbReference type="NCBI Taxonomy" id="1314806"/>
    <lineage>
        <taxon>Eukaryota</taxon>
        <taxon>Fungi</taxon>
        <taxon>Dikarya</taxon>
        <taxon>Basidiomycota</taxon>
        <taxon>Agaricomycotina</taxon>
        <taxon>Agaricomycetes</taxon>
        <taxon>Russulales</taxon>
        <taxon>Lachnocladiaceae</taxon>
        <taxon>Vararia</taxon>
    </lineage>
</organism>
<gene>
    <name evidence="1" type="ORF">K488DRAFT_73151</name>
</gene>
<comment type="caution">
    <text evidence="1">The sequence shown here is derived from an EMBL/GenBank/DDBJ whole genome shotgun (WGS) entry which is preliminary data.</text>
</comment>
<proteinExistence type="predicted"/>
<dbReference type="Proteomes" id="UP000814128">
    <property type="component" value="Unassembled WGS sequence"/>
</dbReference>
<reference evidence="1" key="1">
    <citation type="submission" date="2021-02" db="EMBL/GenBank/DDBJ databases">
        <authorList>
            <consortium name="DOE Joint Genome Institute"/>
            <person name="Ahrendt S."/>
            <person name="Looney B.P."/>
            <person name="Miyauchi S."/>
            <person name="Morin E."/>
            <person name="Drula E."/>
            <person name="Courty P.E."/>
            <person name="Chicoki N."/>
            <person name="Fauchery L."/>
            <person name="Kohler A."/>
            <person name="Kuo A."/>
            <person name="Labutti K."/>
            <person name="Pangilinan J."/>
            <person name="Lipzen A."/>
            <person name="Riley R."/>
            <person name="Andreopoulos W."/>
            <person name="He G."/>
            <person name="Johnson J."/>
            <person name="Barry K.W."/>
            <person name="Grigoriev I.V."/>
            <person name="Nagy L."/>
            <person name="Hibbett D."/>
            <person name="Henrissat B."/>
            <person name="Matheny P.B."/>
            <person name="Labbe J."/>
            <person name="Martin F."/>
        </authorList>
    </citation>
    <scope>NUCLEOTIDE SEQUENCE</scope>
    <source>
        <strain evidence="1">EC-137</strain>
    </source>
</reference>
<evidence type="ECO:0000313" key="1">
    <source>
        <dbReference type="EMBL" id="KAI0029224.1"/>
    </source>
</evidence>
<protein>
    <submittedName>
        <fullName evidence="1">S-adenosyl-L-methionine-dependent methyltransferase</fullName>
    </submittedName>
</protein>
<accession>A0ACB8QBK8</accession>